<feature type="active site" description="Nucleophile" evidence="2">
    <location>
        <position position="53"/>
    </location>
</feature>
<organism evidence="4 5">
    <name type="scientific">Viridibacterium curvum</name>
    <dbReference type="NCBI Taxonomy" id="1101404"/>
    <lineage>
        <taxon>Bacteria</taxon>
        <taxon>Pseudomonadati</taxon>
        <taxon>Pseudomonadota</taxon>
        <taxon>Betaproteobacteria</taxon>
        <taxon>Rhodocyclales</taxon>
        <taxon>Rhodocyclaceae</taxon>
        <taxon>Viridibacterium</taxon>
    </lineage>
</organism>
<comment type="caution">
    <text evidence="2">Lacks conserved residue(s) required for the propagation of feature annotation.</text>
</comment>
<evidence type="ECO:0000256" key="2">
    <source>
        <dbReference type="PROSITE-ProRule" id="PRU01161"/>
    </source>
</evidence>
<reference evidence="5" key="1">
    <citation type="journal article" date="2019" name="Int. J. Syst. Evol. Microbiol.">
        <title>The Global Catalogue of Microorganisms (GCM) 10K type strain sequencing project: providing services to taxonomists for standard genome sequencing and annotation.</title>
        <authorList>
            <consortium name="The Broad Institute Genomics Platform"/>
            <consortium name="The Broad Institute Genome Sequencing Center for Infectious Disease"/>
            <person name="Wu L."/>
            <person name="Ma J."/>
        </authorList>
    </citation>
    <scope>NUCLEOTIDE SEQUENCE [LARGE SCALE GENOMIC DNA]</scope>
    <source>
        <strain evidence="5">JCM 18715</strain>
    </source>
</reference>
<proteinExistence type="predicted"/>
<dbReference type="Gene3D" id="3.40.1090.10">
    <property type="entry name" value="Cytosolic phospholipase A2 catalytic domain"/>
    <property type="match status" value="2"/>
</dbReference>
<name>A0ABP9QYY1_9RHOO</name>
<dbReference type="SUPFAM" id="SSF52151">
    <property type="entry name" value="FabD/lysophospholipase-like"/>
    <property type="match status" value="1"/>
</dbReference>
<dbReference type="PROSITE" id="PS51635">
    <property type="entry name" value="PNPLA"/>
    <property type="match status" value="1"/>
</dbReference>
<comment type="caution">
    <text evidence="4">The sequence shown here is derived from an EMBL/GenBank/DDBJ whole genome shotgun (WGS) entry which is preliminary data.</text>
</comment>
<keyword evidence="2" id="KW-0442">Lipid degradation</keyword>
<dbReference type="Pfam" id="PF01734">
    <property type="entry name" value="Patatin"/>
    <property type="match status" value="1"/>
</dbReference>
<sequence length="334" mass="36709">MEPLKLAIACQGGGSHCAFGAGVLIELLSRIDAEGLLPYNGQRYRIVSLAGTSGGAINALIAWLGLTHPVGPEIGRRALTDFWHDMSAHSVGDMFNNFFTVQSQRLREVLPHVESAPNVLSRWAQERILELLQKYVPFETLPSMLGPHTPKLLIGAANVLTGQAHVFRAGPQRAPRAIEVLASTAVPNLYNAVDVDGQPYWDGLLSQNPPVRNLLSGCDLDEKPDAIWLLRINPREHSGIPQRLADITDRQNEMAGNLALEQEMFFIRQVNKWLEQGVLDSSGFKPVVWQEIVLDAKGDNGDSLDYASKLDRDPVFIEGLIALGREEARAFLGP</sequence>
<evidence type="ECO:0000256" key="1">
    <source>
        <dbReference type="ARBA" id="ARBA00023098"/>
    </source>
</evidence>
<keyword evidence="2" id="KW-0378">Hydrolase</keyword>
<dbReference type="InterPro" id="IPR002641">
    <property type="entry name" value="PNPLA_dom"/>
</dbReference>
<dbReference type="RefSeq" id="WP_345534053.1">
    <property type="nucleotide sequence ID" value="NZ_BAABLD010000015.1"/>
</dbReference>
<dbReference type="EMBL" id="BAABLD010000015">
    <property type="protein sequence ID" value="GAA5169650.1"/>
    <property type="molecule type" value="Genomic_DNA"/>
</dbReference>
<feature type="active site" description="Proton acceptor" evidence="2">
    <location>
        <position position="202"/>
    </location>
</feature>
<accession>A0ABP9QYY1</accession>
<gene>
    <name evidence="4" type="ORF">GCM10025770_31420</name>
</gene>
<protein>
    <submittedName>
        <fullName evidence="4">Patatin-like phospholipase family protein</fullName>
    </submittedName>
</protein>
<dbReference type="Proteomes" id="UP001500547">
    <property type="component" value="Unassembled WGS sequence"/>
</dbReference>
<evidence type="ECO:0000259" key="3">
    <source>
        <dbReference type="PROSITE" id="PS51635"/>
    </source>
</evidence>
<dbReference type="InterPro" id="IPR016035">
    <property type="entry name" value="Acyl_Trfase/lysoPLipase"/>
</dbReference>
<keyword evidence="1 2" id="KW-0443">Lipid metabolism</keyword>
<evidence type="ECO:0000313" key="5">
    <source>
        <dbReference type="Proteomes" id="UP001500547"/>
    </source>
</evidence>
<feature type="short sequence motif" description="GXSXG" evidence="2">
    <location>
        <begin position="51"/>
        <end position="55"/>
    </location>
</feature>
<feature type="domain" description="PNPLA" evidence="3">
    <location>
        <begin position="8"/>
        <end position="215"/>
    </location>
</feature>
<keyword evidence="5" id="KW-1185">Reference proteome</keyword>
<evidence type="ECO:0000313" key="4">
    <source>
        <dbReference type="EMBL" id="GAA5169650.1"/>
    </source>
</evidence>